<dbReference type="EMBL" id="JAUUTY010000001">
    <property type="protein sequence ID" value="KAK1698498.1"/>
    <property type="molecule type" value="Genomic_DNA"/>
</dbReference>
<comment type="caution">
    <text evidence="1">The sequence shown here is derived from an EMBL/GenBank/DDBJ whole genome shotgun (WGS) entry which is preliminary data.</text>
</comment>
<name>A0AAD8U606_LOLMU</name>
<reference evidence="1" key="1">
    <citation type="submission" date="2023-07" db="EMBL/GenBank/DDBJ databases">
        <title>A chromosome-level genome assembly of Lolium multiflorum.</title>
        <authorList>
            <person name="Chen Y."/>
            <person name="Copetti D."/>
            <person name="Kolliker R."/>
            <person name="Studer B."/>
        </authorList>
    </citation>
    <scope>NUCLEOTIDE SEQUENCE</scope>
    <source>
        <strain evidence="1">02402/16</strain>
        <tissue evidence="1">Leaf</tissue>
    </source>
</reference>
<evidence type="ECO:0000313" key="1">
    <source>
        <dbReference type="EMBL" id="KAK1698498.1"/>
    </source>
</evidence>
<proteinExistence type="predicted"/>
<dbReference type="Proteomes" id="UP001231189">
    <property type="component" value="Unassembled WGS sequence"/>
</dbReference>
<keyword evidence="2" id="KW-1185">Reference proteome</keyword>
<organism evidence="1 2">
    <name type="scientific">Lolium multiflorum</name>
    <name type="common">Italian ryegrass</name>
    <name type="synonym">Lolium perenne subsp. multiflorum</name>
    <dbReference type="NCBI Taxonomy" id="4521"/>
    <lineage>
        <taxon>Eukaryota</taxon>
        <taxon>Viridiplantae</taxon>
        <taxon>Streptophyta</taxon>
        <taxon>Embryophyta</taxon>
        <taxon>Tracheophyta</taxon>
        <taxon>Spermatophyta</taxon>
        <taxon>Magnoliopsida</taxon>
        <taxon>Liliopsida</taxon>
        <taxon>Poales</taxon>
        <taxon>Poaceae</taxon>
        <taxon>BOP clade</taxon>
        <taxon>Pooideae</taxon>
        <taxon>Poodae</taxon>
        <taxon>Poeae</taxon>
        <taxon>Poeae Chloroplast Group 2 (Poeae type)</taxon>
        <taxon>Loliodinae</taxon>
        <taxon>Loliinae</taxon>
        <taxon>Lolium</taxon>
    </lineage>
</organism>
<dbReference type="AlphaFoldDB" id="A0AAD8U606"/>
<gene>
    <name evidence="1" type="ORF">QYE76_015195</name>
</gene>
<accession>A0AAD8U606</accession>
<protein>
    <submittedName>
        <fullName evidence="1">Uncharacterized protein</fullName>
    </submittedName>
</protein>
<sequence>MEVEDENKKKITVQNPAYATSIAWDQKVLRFLLNSLSPEILSHVLEMDSTAEAWAAITAIYYNTLYVASINGNPNTTIDDLFGRFCSYDMRNDTLEETAMTAEIRVVVMVTSIVNDALMTAEIAATTLETAAMMVETIPTVVMMEVKDALAKFVVAHQSLLLMSPVKFTRFMVIPRLTASGASKMTMMMMVTVA</sequence>
<evidence type="ECO:0000313" key="2">
    <source>
        <dbReference type="Proteomes" id="UP001231189"/>
    </source>
</evidence>